<proteinExistence type="predicted"/>
<reference evidence="1 2" key="1">
    <citation type="submission" date="2023-02" db="EMBL/GenBank/DDBJ databases">
        <title>LHISI_Scaffold_Assembly.</title>
        <authorList>
            <person name="Stuart O.P."/>
            <person name="Cleave R."/>
            <person name="Magrath M.J.L."/>
            <person name="Mikheyev A.S."/>
        </authorList>
    </citation>
    <scope>NUCLEOTIDE SEQUENCE [LARGE SCALE GENOMIC DNA]</scope>
    <source>
        <strain evidence="1">Daus_M_001</strain>
        <tissue evidence="1">Leg muscle</tissue>
    </source>
</reference>
<accession>A0ABQ9HCL4</accession>
<gene>
    <name evidence="1" type="ORF">PR048_018299</name>
</gene>
<dbReference type="Proteomes" id="UP001159363">
    <property type="component" value="Chromosome 5"/>
</dbReference>
<name>A0ABQ9HCL4_9NEOP</name>
<sequence length="81" mass="8835">MRPQAESAHVSKNTVASEGVLTLVFCKCTTGCGGGKAEMKCTTICHNCHREYLNEISVSLEEDDNEPDVIELLRETVCVSC</sequence>
<dbReference type="EMBL" id="JARBHB010000006">
    <property type="protein sequence ID" value="KAJ8881813.1"/>
    <property type="molecule type" value="Genomic_DNA"/>
</dbReference>
<evidence type="ECO:0000313" key="2">
    <source>
        <dbReference type="Proteomes" id="UP001159363"/>
    </source>
</evidence>
<evidence type="ECO:0000313" key="1">
    <source>
        <dbReference type="EMBL" id="KAJ8881813.1"/>
    </source>
</evidence>
<protein>
    <submittedName>
        <fullName evidence="1">Uncharacterized protein</fullName>
    </submittedName>
</protein>
<keyword evidence="2" id="KW-1185">Reference proteome</keyword>
<organism evidence="1 2">
    <name type="scientific">Dryococelus australis</name>
    <dbReference type="NCBI Taxonomy" id="614101"/>
    <lineage>
        <taxon>Eukaryota</taxon>
        <taxon>Metazoa</taxon>
        <taxon>Ecdysozoa</taxon>
        <taxon>Arthropoda</taxon>
        <taxon>Hexapoda</taxon>
        <taxon>Insecta</taxon>
        <taxon>Pterygota</taxon>
        <taxon>Neoptera</taxon>
        <taxon>Polyneoptera</taxon>
        <taxon>Phasmatodea</taxon>
        <taxon>Verophasmatodea</taxon>
        <taxon>Anareolatae</taxon>
        <taxon>Phasmatidae</taxon>
        <taxon>Eurycanthinae</taxon>
        <taxon>Dryococelus</taxon>
    </lineage>
</organism>
<comment type="caution">
    <text evidence="1">The sequence shown here is derived from an EMBL/GenBank/DDBJ whole genome shotgun (WGS) entry which is preliminary data.</text>
</comment>